<evidence type="ECO:0000259" key="5">
    <source>
        <dbReference type="Pfam" id="PF22780"/>
    </source>
</evidence>
<dbReference type="EMBL" id="UGVL01000001">
    <property type="protein sequence ID" value="SUE34709.1"/>
    <property type="molecule type" value="Genomic_DNA"/>
</dbReference>
<keyword evidence="2" id="KW-0285">Flavoprotein</keyword>
<feature type="domain" description="RsdA/BaiN/AoA(So)-like insert" evidence="5">
    <location>
        <begin position="192"/>
        <end position="355"/>
    </location>
</feature>
<keyword evidence="7" id="KW-1185">Reference proteome</keyword>
<dbReference type="AlphaFoldDB" id="A0A379MVB3"/>
<dbReference type="Gene3D" id="1.10.8.260">
    <property type="entry name" value="HI0933 insert domain-like"/>
    <property type="match status" value="1"/>
</dbReference>
<reference evidence="6 7" key="1">
    <citation type="submission" date="2018-06" db="EMBL/GenBank/DDBJ databases">
        <authorList>
            <consortium name="Pathogen Informatics"/>
            <person name="Doyle S."/>
        </authorList>
    </citation>
    <scope>NUCLEOTIDE SEQUENCE [LARGE SCALE GENOMIC DNA]</scope>
    <source>
        <strain evidence="6 7">NCTC11190</strain>
    </source>
</reference>
<evidence type="ECO:0000256" key="2">
    <source>
        <dbReference type="ARBA" id="ARBA00022630"/>
    </source>
</evidence>
<gene>
    <name evidence="6" type="ORF">NCTC11190_01942</name>
</gene>
<dbReference type="InterPro" id="IPR057661">
    <property type="entry name" value="RsdA/BaiN/AoA(So)_Rossmann"/>
</dbReference>
<dbReference type="PRINTS" id="PR00368">
    <property type="entry name" value="FADPNR"/>
</dbReference>
<dbReference type="Pfam" id="PF22780">
    <property type="entry name" value="HI0933_like_1st"/>
    <property type="match status" value="1"/>
</dbReference>
<dbReference type="STRING" id="880526.GCA_000427365_01876"/>
<proteinExistence type="predicted"/>
<dbReference type="SUPFAM" id="SSF51905">
    <property type="entry name" value="FAD/NAD(P)-binding domain"/>
    <property type="match status" value="1"/>
</dbReference>
<dbReference type="InterPro" id="IPR036188">
    <property type="entry name" value="FAD/NAD-bd_sf"/>
</dbReference>
<dbReference type="InterPro" id="IPR004792">
    <property type="entry name" value="BaiN-like"/>
</dbReference>
<evidence type="ECO:0000256" key="3">
    <source>
        <dbReference type="ARBA" id="ARBA00022827"/>
    </source>
</evidence>
<keyword evidence="3" id="KW-0274">FAD</keyword>
<feature type="domain" description="RsdA/BaiN/AoA(So)-like Rossmann fold-like" evidence="4">
    <location>
        <begin position="3"/>
        <end position="408"/>
    </location>
</feature>
<dbReference type="InterPro" id="IPR055178">
    <property type="entry name" value="RsdA/BaiN/AoA(So)-like_dom"/>
</dbReference>
<dbReference type="PANTHER" id="PTHR42887">
    <property type="entry name" value="OS12G0638800 PROTEIN"/>
    <property type="match status" value="1"/>
</dbReference>
<dbReference type="Gene3D" id="3.50.50.60">
    <property type="entry name" value="FAD/NAD(P)-binding domain"/>
    <property type="match status" value="1"/>
</dbReference>
<sequence>MYDLIVVGGGPAGLMAAGTAAAAGARRVLLLEKMEKPARKLRITGKGRCNVTNDRPREEFLAKVRQGADFFGTAFRMFDNRAAVRFIEMLGVPLACERGGRYFPASGKAWDVADALVSWTSRSGAEIRCHAPVASLRIEHNTVAGVVLESGERLEARAVLLATGGVSYPATGSTGEGHEMAYKAGHRIEPLRPALVPLEAEVPKGLKGLALRNVELSLLVNGSAAERRFGEMEFTAEGVMGGAIVLQASRTAVDALSDGNRVEAVIDLKPALSAEKLRNRIGREMASLGNEASVKLLLQKLLPPQLRQIMAKKAALPLSLPLGKLSAQDTERLVSVLKGWRFPVRDYRPFTEAIVTAGGVDLSEVDSLTLESRKIGGLYFAGELLDIDADTGGYNIQVAFSTGYLAGKSAVGTVGVPAHKN</sequence>
<evidence type="ECO:0000313" key="7">
    <source>
        <dbReference type="Proteomes" id="UP000255233"/>
    </source>
</evidence>
<evidence type="ECO:0000256" key="1">
    <source>
        <dbReference type="ARBA" id="ARBA00001974"/>
    </source>
</evidence>
<dbReference type="Proteomes" id="UP000255233">
    <property type="component" value="Unassembled WGS sequence"/>
</dbReference>
<dbReference type="PANTHER" id="PTHR42887:SF2">
    <property type="entry name" value="OS12G0638800 PROTEIN"/>
    <property type="match status" value="1"/>
</dbReference>
<evidence type="ECO:0000313" key="6">
    <source>
        <dbReference type="EMBL" id="SUE34709.1"/>
    </source>
</evidence>
<comment type="cofactor">
    <cofactor evidence="1">
        <name>FAD</name>
        <dbReference type="ChEBI" id="CHEBI:57692"/>
    </cofactor>
</comment>
<dbReference type="Pfam" id="PF03486">
    <property type="entry name" value="HI0933_like"/>
    <property type="match status" value="1"/>
</dbReference>
<organism evidence="6 7">
    <name type="scientific">Rikenella microfusus</name>
    <dbReference type="NCBI Taxonomy" id="28139"/>
    <lineage>
        <taxon>Bacteria</taxon>
        <taxon>Pseudomonadati</taxon>
        <taxon>Bacteroidota</taxon>
        <taxon>Bacteroidia</taxon>
        <taxon>Bacteroidales</taxon>
        <taxon>Rikenellaceae</taxon>
        <taxon>Rikenella</taxon>
    </lineage>
</organism>
<accession>A0A379MVB3</accession>
<evidence type="ECO:0000259" key="4">
    <source>
        <dbReference type="Pfam" id="PF03486"/>
    </source>
</evidence>
<dbReference type="OrthoDB" id="9773233at2"/>
<dbReference type="InterPro" id="IPR023166">
    <property type="entry name" value="BaiN-like_dom_sf"/>
</dbReference>
<dbReference type="PRINTS" id="PR00411">
    <property type="entry name" value="PNDRDTASEI"/>
</dbReference>
<dbReference type="RefSeq" id="WP_051214494.1">
    <property type="nucleotide sequence ID" value="NZ_UGVL01000001.1"/>
</dbReference>
<dbReference type="Gene3D" id="2.40.30.10">
    <property type="entry name" value="Translation factors"/>
    <property type="match status" value="1"/>
</dbReference>
<name>A0A379MVB3_9BACT</name>
<dbReference type="NCBIfam" id="TIGR00275">
    <property type="entry name" value="aminoacetone oxidase family FAD-binding enzyme"/>
    <property type="match status" value="1"/>
</dbReference>
<protein>
    <submittedName>
        <fullName evidence="6">Tricarballylate dehydrogenase</fullName>
    </submittedName>
</protein>
<dbReference type="SUPFAM" id="SSF160996">
    <property type="entry name" value="HI0933 insert domain-like"/>
    <property type="match status" value="1"/>
</dbReference>